<keyword evidence="10" id="KW-0206">Cytoskeleton</keyword>
<dbReference type="InterPro" id="IPR019821">
    <property type="entry name" value="Kinesin_motor_CS"/>
</dbReference>
<dbReference type="SMART" id="SM00129">
    <property type="entry name" value="KISc"/>
    <property type="match status" value="1"/>
</dbReference>
<feature type="region of interest" description="Disordered" evidence="13">
    <location>
        <begin position="1000"/>
        <end position="1053"/>
    </location>
</feature>
<feature type="compositionally biased region" description="Low complexity" evidence="13">
    <location>
        <begin position="1023"/>
        <end position="1038"/>
    </location>
</feature>
<dbReference type="PRINTS" id="PR00380">
    <property type="entry name" value="KINESINHEAVY"/>
</dbReference>
<evidence type="ECO:0000256" key="7">
    <source>
        <dbReference type="ARBA" id="ARBA00022840"/>
    </source>
</evidence>
<keyword evidence="5" id="KW-0677">Repeat</keyword>
<keyword evidence="9 11" id="KW-0505">Motor protein</keyword>
<keyword evidence="8 12" id="KW-0175">Coiled coil</keyword>
<evidence type="ECO:0000313" key="15">
    <source>
        <dbReference type="EMBL" id="GAU98050.1"/>
    </source>
</evidence>
<dbReference type="Pfam" id="PF00225">
    <property type="entry name" value="Kinesin"/>
    <property type="match status" value="1"/>
</dbReference>
<dbReference type="OrthoDB" id="3176171at2759"/>
<evidence type="ECO:0000259" key="14">
    <source>
        <dbReference type="PROSITE" id="PS50067"/>
    </source>
</evidence>
<dbReference type="InterPro" id="IPR027417">
    <property type="entry name" value="P-loop_NTPase"/>
</dbReference>
<dbReference type="EMBL" id="BDGG01000004">
    <property type="protein sequence ID" value="GAU98050.1"/>
    <property type="molecule type" value="Genomic_DNA"/>
</dbReference>
<accession>A0A1D1VAX4</accession>
<dbReference type="GO" id="GO:0005524">
    <property type="term" value="F:ATP binding"/>
    <property type="evidence" value="ECO:0007669"/>
    <property type="project" value="UniProtKB-UniRule"/>
</dbReference>
<dbReference type="FunFam" id="3.40.850.10:FF:000011">
    <property type="entry name" value="Kinesin family member 21A"/>
    <property type="match status" value="1"/>
</dbReference>
<evidence type="ECO:0000256" key="4">
    <source>
        <dbReference type="ARBA" id="ARBA00022701"/>
    </source>
</evidence>
<gene>
    <name evidence="15" type="primary">RvY_09250-1</name>
    <name evidence="15" type="synonym">RvY_09250.1</name>
    <name evidence="15" type="ORF">RvY_09250</name>
</gene>
<comment type="similarity">
    <text evidence="11">Belongs to the TRAFAC class myosin-kinesin ATPase superfamily. Kinesin family.</text>
</comment>
<dbReference type="AlphaFoldDB" id="A0A1D1VAX4"/>
<evidence type="ECO:0000256" key="10">
    <source>
        <dbReference type="ARBA" id="ARBA00023212"/>
    </source>
</evidence>
<feature type="coiled-coil region" evidence="12">
    <location>
        <begin position="644"/>
        <end position="688"/>
    </location>
</feature>
<feature type="region of interest" description="Disordered" evidence="13">
    <location>
        <begin position="502"/>
        <end position="522"/>
    </location>
</feature>
<keyword evidence="6 11" id="KW-0547">Nucleotide-binding</keyword>
<dbReference type="GO" id="GO:0008017">
    <property type="term" value="F:microtubule binding"/>
    <property type="evidence" value="ECO:0007669"/>
    <property type="project" value="InterPro"/>
</dbReference>
<dbReference type="Gene3D" id="3.40.850.10">
    <property type="entry name" value="Kinesin motor domain"/>
    <property type="match status" value="1"/>
</dbReference>
<keyword evidence="2" id="KW-0963">Cytoplasm</keyword>
<feature type="coiled-coil region" evidence="12">
    <location>
        <begin position="575"/>
        <end position="620"/>
    </location>
</feature>
<evidence type="ECO:0000313" key="16">
    <source>
        <dbReference type="Proteomes" id="UP000186922"/>
    </source>
</evidence>
<dbReference type="CDD" id="cd01372">
    <property type="entry name" value="KISc_KIF4"/>
    <property type="match status" value="1"/>
</dbReference>
<evidence type="ECO:0000256" key="3">
    <source>
        <dbReference type="ARBA" id="ARBA00022574"/>
    </source>
</evidence>
<comment type="caution">
    <text evidence="15">The sequence shown here is derived from an EMBL/GenBank/DDBJ whole genome shotgun (WGS) entry which is preliminary data.</text>
</comment>
<evidence type="ECO:0000256" key="2">
    <source>
        <dbReference type="ARBA" id="ARBA00022490"/>
    </source>
</evidence>
<name>A0A1D1VAX4_RAMVA</name>
<keyword evidence="7 11" id="KW-0067">ATP-binding</keyword>
<feature type="binding site" evidence="11">
    <location>
        <begin position="87"/>
        <end position="94"/>
    </location>
    <ligand>
        <name>ATP</name>
        <dbReference type="ChEBI" id="CHEBI:30616"/>
    </ligand>
</feature>
<dbReference type="GO" id="GO:0003777">
    <property type="term" value="F:microtubule motor activity"/>
    <property type="evidence" value="ECO:0007669"/>
    <property type="project" value="InterPro"/>
</dbReference>
<dbReference type="PROSITE" id="PS50067">
    <property type="entry name" value="KINESIN_MOTOR_2"/>
    <property type="match status" value="1"/>
</dbReference>
<dbReference type="InterPro" id="IPR036961">
    <property type="entry name" value="Kinesin_motor_dom_sf"/>
</dbReference>
<keyword evidence="16" id="KW-1185">Reference proteome</keyword>
<dbReference type="GO" id="GO:0007018">
    <property type="term" value="P:microtubule-based movement"/>
    <property type="evidence" value="ECO:0007669"/>
    <property type="project" value="InterPro"/>
</dbReference>
<evidence type="ECO:0000256" key="12">
    <source>
        <dbReference type="SAM" id="Coils"/>
    </source>
</evidence>
<protein>
    <recommendedName>
        <fullName evidence="14">Kinesin motor domain-containing protein</fullName>
    </recommendedName>
</protein>
<reference evidence="15 16" key="1">
    <citation type="journal article" date="2016" name="Nat. Commun.">
        <title>Extremotolerant tardigrade genome and improved radiotolerance of human cultured cells by tardigrade-unique protein.</title>
        <authorList>
            <person name="Hashimoto T."/>
            <person name="Horikawa D.D."/>
            <person name="Saito Y."/>
            <person name="Kuwahara H."/>
            <person name="Kozuka-Hata H."/>
            <person name="Shin-I T."/>
            <person name="Minakuchi Y."/>
            <person name="Ohishi K."/>
            <person name="Motoyama A."/>
            <person name="Aizu T."/>
            <person name="Enomoto A."/>
            <person name="Kondo K."/>
            <person name="Tanaka S."/>
            <person name="Hara Y."/>
            <person name="Koshikawa S."/>
            <person name="Sagara H."/>
            <person name="Miura T."/>
            <person name="Yokobori S."/>
            <person name="Miyagawa K."/>
            <person name="Suzuki Y."/>
            <person name="Kubo T."/>
            <person name="Oyama M."/>
            <person name="Kohara Y."/>
            <person name="Fujiyama A."/>
            <person name="Arakawa K."/>
            <person name="Katayama T."/>
            <person name="Toyoda A."/>
            <person name="Kunieda T."/>
        </authorList>
    </citation>
    <scope>NUCLEOTIDE SEQUENCE [LARGE SCALE GENOMIC DNA]</scope>
    <source>
        <strain evidence="15 16">YOKOZUNA-1</strain>
    </source>
</reference>
<organism evidence="15 16">
    <name type="scientific">Ramazzottius varieornatus</name>
    <name type="common">Water bear</name>
    <name type="synonym">Tardigrade</name>
    <dbReference type="NCBI Taxonomy" id="947166"/>
    <lineage>
        <taxon>Eukaryota</taxon>
        <taxon>Metazoa</taxon>
        <taxon>Ecdysozoa</taxon>
        <taxon>Tardigrada</taxon>
        <taxon>Eutardigrada</taxon>
        <taxon>Parachela</taxon>
        <taxon>Hypsibioidea</taxon>
        <taxon>Ramazzottiidae</taxon>
        <taxon>Ramazzottius</taxon>
    </lineage>
</organism>
<dbReference type="Proteomes" id="UP000186922">
    <property type="component" value="Unassembled WGS sequence"/>
</dbReference>
<dbReference type="Pfam" id="PF25764">
    <property type="entry name" value="KIF21A_4th"/>
    <property type="match status" value="1"/>
</dbReference>
<dbReference type="GO" id="GO:0007052">
    <property type="term" value="P:mitotic spindle organization"/>
    <property type="evidence" value="ECO:0007669"/>
    <property type="project" value="TreeGrafter"/>
</dbReference>
<feature type="region of interest" description="Disordered" evidence="13">
    <location>
        <begin position="1106"/>
        <end position="1153"/>
    </location>
</feature>
<dbReference type="InterPro" id="IPR027640">
    <property type="entry name" value="Kinesin-like_fam"/>
</dbReference>
<keyword evidence="3" id="KW-0853">WD repeat</keyword>
<feature type="coiled-coil region" evidence="12">
    <location>
        <begin position="808"/>
        <end position="875"/>
    </location>
</feature>
<evidence type="ECO:0000256" key="6">
    <source>
        <dbReference type="ARBA" id="ARBA00022741"/>
    </source>
</evidence>
<feature type="region of interest" description="Disordered" evidence="13">
    <location>
        <begin position="702"/>
        <end position="730"/>
    </location>
</feature>
<dbReference type="GO" id="GO:0005874">
    <property type="term" value="C:microtubule"/>
    <property type="evidence" value="ECO:0007669"/>
    <property type="project" value="UniProtKB-KW"/>
</dbReference>
<dbReference type="PANTHER" id="PTHR47969:SF28">
    <property type="entry name" value="KINESIN-LIKE PROTEIN KIF21B"/>
    <property type="match status" value="1"/>
</dbReference>
<dbReference type="GO" id="GO:0051231">
    <property type="term" value="P:spindle elongation"/>
    <property type="evidence" value="ECO:0007669"/>
    <property type="project" value="TreeGrafter"/>
</dbReference>
<keyword evidence="4" id="KW-0493">Microtubule</keyword>
<evidence type="ECO:0000256" key="8">
    <source>
        <dbReference type="ARBA" id="ARBA00023054"/>
    </source>
</evidence>
<evidence type="ECO:0000256" key="1">
    <source>
        <dbReference type="ARBA" id="ARBA00004245"/>
    </source>
</evidence>
<feature type="coiled-coil region" evidence="12">
    <location>
        <begin position="372"/>
        <end position="449"/>
    </location>
</feature>
<dbReference type="InterPro" id="IPR001752">
    <property type="entry name" value="Kinesin_motor_dom"/>
</dbReference>
<dbReference type="STRING" id="947166.A0A1D1VAX4"/>
<dbReference type="PROSITE" id="PS00411">
    <property type="entry name" value="KINESIN_MOTOR_1"/>
    <property type="match status" value="1"/>
</dbReference>
<dbReference type="PANTHER" id="PTHR47969">
    <property type="entry name" value="CHROMOSOME-ASSOCIATED KINESIN KIF4A-RELATED"/>
    <property type="match status" value="1"/>
</dbReference>
<evidence type="ECO:0000256" key="5">
    <source>
        <dbReference type="ARBA" id="ARBA00022737"/>
    </source>
</evidence>
<comment type="subcellular location">
    <subcellularLocation>
        <location evidence="1">Cytoplasm</location>
        <location evidence="1">Cytoskeleton</location>
    </subcellularLocation>
</comment>
<evidence type="ECO:0000256" key="13">
    <source>
        <dbReference type="SAM" id="MobiDB-lite"/>
    </source>
</evidence>
<proteinExistence type="inferred from homology"/>
<dbReference type="SUPFAM" id="SSF52540">
    <property type="entry name" value="P-loop containing nucleoside triphosphate hydrolases"/>
    <property type="match status" value="1"/>
</dbReference>
<evidence type="ECO:0000256" key="11">
    <source>
        <dbReference type="PROSITE-ProRule" id="PRU00283"/>
    </source>
</evidence>
<feature type="domain" description="Kinesin motor" evidence="14">
    <location>
        <begin position="8"/>
        <end position="357"/>
    </location>
</feature>
<sequence length="1180" mass="132799">MLTDEKTSVRVAVRVRPLSVKERAEFQKPCLAVSDTESQIIIGTERAFTFDYTFDCDSEQDDIFSQTTKDLIDGCFKGLNATILAYGQTGSGKTYSMGTGFDVSIPAEQLGIVPRAVDYMFSVMQNRHQEHIDQNRTPPLFDVLVQFIELYQDELVDLLDRATRSARGKRGKPPRLGEDKNGNVILHNVCKKAVSSREDIMEWLKQGALARTTGSTNMNAQSSRSHAIFTIEIKQTIQQLDENENPAEFLTTSAKFHFVDLAGSERLKRTHATGERQKEGISINSGLLALGNVISKLGDKNLKATHIPYRESKLTRLLQDSLGGNSRTLMIACVSPAEQDFVETLNTLRYANRARNIQNKVVSNQDKTGQTISTLRARILDLERELMEFQQGKRQPGVEAYNDMFVENSALQKENEELRSRIRHSEQCNKVLQENVRDRDVRIAELRAEGDRMKEMLGGGSGDGPGISSSNLTDMDKMRLQYAAMIEATETKLREANKEIERMQTSHSHGSPFKPTDGSGSKTYRVQRRTFAVTPSVKMDPMECYPSEDAVLPRIDVSLYDNDAPESEEDIRSIVSDIDEQIREKEEKLLEMKLEMESQKANYEAKIIQLSSRISEVETERNAFLKEVKSKKGGFDPEKVKERQLKYEHELEELKRQVKEQQQKENEYKKLQKDFSANEKKVTNLSQEIANLKKVRCETIRKAEQDSKKAREKDQQQARVMSQKEKDVRQLKKQNADLKDQVVQLNNRVVRLTADLKVAKRIQKTGMSDQVAGRVNKASGIVDEGLLKRNWEDFLKYFRAVTYKRMRLKQFEKQLATYSEELRALRESSRDCERRLALAVEARDFTAVEMLKSQLDDTRSTIHFFEQKNMEVQNETAICEESPDESNNISPDHIQTYFPDEVASRYFLDNIIHLCMSQQEQITLQETRAQSKAAEHAIKLRELAAVHTILQGLIFDSAGQSKLTAADVARNLEQNGVTELSAEDVLDKIKNTPVYSRTVGRTKARQLTLSGPEDMLVSDKSRSGSSTSSTAAGSPVSSSEDDHSSVASNSSGVTADLNSLSQKMLPPKNVPIKRVVQDMKLHAKNGSHGHLPYVPPLSPSLLNGHETPSTPLRPPNRSISMSEISPSHARASPGNGSSLENMAAPPATPSLGKVRRHACQTQLNMLPKPSTSVQTPVVRR</sequence>
<dbReference type="GO" id="GO:0005875">
    <property type="term" value="C:microtubule associated complex"/>
    <property type="evidence" value="ECO:0007669"/>
    <property type="project" value="TreeGrafter"/>
</dbReference>
<evidence type="ECO:0000256" key="9">
    <source>
        <dbReference type="ARBA" id="ARBA00023175"/>
    </source>
</evidence>